<accession>A0A1G2CZ80</accession>
<name>A0A1G2CZ80_9BACT</name>
<dbReference type="EMBL" id="MHLI01000006">
    <property type="protein sequence ID" value="OGZ05951.1"/>
    <property type="molecule type" value="Genomic_DNA"/>
</dbReference>
<protein>
    <submittedName>
        <fullName evidence="1">Uncharacterized protein</fullName>
    </submittedName>
</protein>
<dbReference type="Proteomes" id="UP000177122">
    <property type="component" value="Unassembled WGS sequence"/>
</dbReference>
<proteinExistence type="predicted"/>
<gene>
    <name evidence="1" type="ORF">A2845_04075</name>
</gene>
<reference evidence="1 2" key="1">
    <citation type="journal article" date="2016" name="Nat. Commun.">
        <title>Thousands of microbial genomes shed light on interconnected biogeochemical processes in an aquifer system.</title>
        <authorList>
            <person name="Anantharaman K."/>
            <person name="Brown C.T."/>
            <person name="Hug L.A."/>
            <person name="Sharon I."/>
            <person name="Castelle C.J."/>
            <person name="Probst A.J."/>
            <person name="Thomas B.C."/>
            <person name="Singh A."/>
            <person name="Wilkins M.J."/>
            <person name="Karaoz U."/>
            <person name="Brodie E.L."/>
            <person name="Williams K.H."/>
            <person name="Hubbard S.S."/>
            <person name="Banfield J.F."/>
        </authorList>
    </citation>
    <scope>NUCLEOTIDE SEQUENCE [LARGE SCALE GENOMIC DNA]</scope>
</reference>
<evidence type="ECO:0000313" key="1">
    <source>
        <dbReference type="EMBL" id="OGZ05951.1"/>
    </source>
</evidence>
<dbReference type="AlphaFoldDB" id="A0A1G2CZ80"/>
<sequence>MRSLNKSLIFYAVVTAIALVIVGTAEANPRHHHEQYPQQRPQYQHHDRGNWIAPLIIGGLGAYIIHENYAPPYIPPPVYVPPPVYYLPPPVYYPQPRIYYPPRMNYAPAEHVDYFTACAQFSDIPWVYSNCVRDIIEAGDAADTFRRRR</sequence>
<evidence type="ECO:0000313" key="2">
    <source>
        <dbReference type="Proteomes" id="UP000177122"/>
    </source>
</evidence>
<comment type="caution">
    <text evidence="1">The sequence shown here is derived from an EMBL/GenBank/DDBJ whole genome shotgun (WGS) entry which is preliminary data.</text>
</comment>
<organism evidence="1 2">
    <name type="scientific">Candidatus Lloydbacteria bacterium RIFCSPHIGHO2_01_FULL_49_22</name>
    <dbReference type="NCBI Taxonomy" id="1798658"/>
    <lineage>
        <taxon>Bacteria</taxon>
        <taxon>Candidatus Lloydiibacteriota</taxon>
    </lineage>
</organism>